<evidence type="ECO:0000313" key="2">
    <source>
        <dbReference type="Proteomes" id="UP000789702"/>
    </source>
</evidence>
<name>A0ACA9K6K6_9GLOM</name>
<organism evidence="1 2">
    <name type="scientific">Dentiscutata heterogama</name>
    <dbReference type="NCBI Taxonomy" id="1316150"/>
    <lineage>
        <taxon>Eukaryota</taxon>
        <taxon>Fungi</taxon>
        <taxon>Fungi incertae sedis</taxon>
        <taxon>Mucoromycota</taxon>
        <taxon>Glomeromycotina</taxon>
        <taxon>Glomeromycetes</taxon>
        <taxon>Diversisporales</taxon>
        <taxon>Gigasporaceae</taxon>
        <taxon>Dentiscutata</taxon>
    </lineage>
</organism>
<dbReference type="EMBL" id="CAJVPU010000575">
    <property type="protein sequence ID" value="CAG8455057.1"/>
    <property type="molecule type" value="Genomic_DNA"/>
</dbReference>
<proteinExistence type="predicted"/>
<accession>A0ACA9K6K6</accession>
<dbReference type="Proteomes" id="UP000789702">
    <property type="component" value="Unassembled WGS sequence"/>
</dbReference>
<protein>
    <submittedName>
        <fullName evidence="1">10178_t:CDS:1</fullName>
    </submittedName>
</protein>
<comment type="caution">
    <text evidence="1">The sequence shown here is derived from an EMBL/GenBank/DDBJ whole genome shotgun (WGS) entry which is preliminary data.</text>
</comment>
<keyword evidence="2" id="KW-1185">Reference proteome</keyword>
<reference evidence="1" key="1">
    <citation type="submission" date="2021-06" db="EMBL/GenBank/DDBJ databases">
        <authorList>
            <person name="Kallberg Y."/>
            <person name="Tangrot J."/>
            <person name="Rosling A."/>
        </authorList>
    </citation>
    <scope>NUCLEOTIDE SEQUENCE</scope>
    <source>
        <strain evidence="1">IL203A</strain>
    </source>
</reference>
<feature type="non-terminal residue" evidence="1">
    <location>
        <position position="435"/>
    </location>
</feature>
<sequence>MSSSLNNTVSDNVNNQISTDKYVKAMMIVCFFSTLSNATSFILPIWKIMKKNIRPTMDSFLVLNLIASNFFLCLGFMFNYNWLRFGVIETGAICSIQGFLINFGDVTSGFWILVLCIYMYMPARYDCSRLVIISMIIIWPLNLIISLLGLAIQTPNSPFYDATHSSWCWISYNYKTSRIGFNYFITLAITIIVIILLAILYCRLKKNSQYVNKILIWYPLAYIILVVPLNIHRFAAMIDYELPFVYNTSTSTPPQRPPTPIYGIRRPPPINGIQRPLSPFSPTTSSRMLLSSPSPTRTNFSTPPITPNTINFPVQLSPNTATFPAPLSPNTATFPAPLSPISFTNSPTRVSFNPSDRYRFSYPEKNDSSISPIPVKTTSKPVKSPELAKSDQSISNSNHTDKRNKPRPSTFGSLADIVSHSPLTKLQPEILIERD</sequence>
<evidence type="ECO:0000313" key="1">
    <source>
        <dbReference type="EMBL" id="CAG8455057.1"/>
    </source>
</evidence>
<gene>
    <name evidence="1" type="ORF">DHETER_LOCUS1031</name>
</gene>